<dbReference type="Proteomes" id="UP000598775">
    <property type="component" value="Unassembled WGS sequence"/>
</dbReference>
<dbReference type="EMBL" id="BMGP01000001">
    <property type="protein sequence ID" value="GGF15299.1"/>
    <property type="molecule type" value="Genomic_DNA"/>
</dbReference>
<feature type="region of interest" description="Disordered" evidence="1">
    <location>
        <begin position="85"/>
        <end position="115"/>
    </location>
</feature>
<accession>A0A917B0K8</accession>
<sequence>MFRRQLGITALYNLVNDPTVASDPDVNQVRKLHRDIDVSMMQAYGWTDIALEHGFHVYRQMERFTVSPDARVEILDRLLEENHRRSALETGVGEKPTPSSELALDPGSTPEGAMF</sequence>
<gene>
    <name evidence="2" type="ORF">GCM10011399_06410</name>
</gene>
<reference evidence="2 3" key="1">
    <citation type="journal article" date="2014" name="Int. J. Syst. Evol. Microbiol.">
        <title>Complete genome sequence of Corynebacterium casei LMG S-19264T (=DSM 44701T), isolated from a smear-ripened cheese.</title>
        <authorList>
            <consortium name="US DOE Joint Genome Institute (JGI-PGF)"/>
            <person name="Walter F."/>
            <person name="Albersmeier A."/>
            <person name="Kalinowski J."/>
            <person name="Ruckert C."/>
        </authorList>
    </citation>
    <scope>NUCLEOTIDE SEQUENCE [LARGE SCALE GENOMIC DNA]</scope>
    <source>
        <strain evidence="2 3">CGMCC 1.12976</strain>
    </source>
</reference>
<name>A0A917B0K8_9MICO</name>
<proteinExistence type="predicted"/>
<protein>
    <submittedName>
        <fullName evidence="2">Uncharacterized protein</fullName>
    </submittedName>
</protein>
<evidence type="ECO:0000256" key="1">
    <source>
        <dbReference type="SAM" id="MobiDB-lite"/>
    </source>
</evidence>
<keyword evidence="3" id="KW-1185">Reference proteome</keyword>
<comment type="caution">
    <text evidence="2">The sequence shown here is derived from an EMBL/GenBank/DDBJ whole genome shotgun (WGS) entry which is preliminary data.</text>
</comment>
<dbReference type="AlphaFoldDB" id="A0A917B0K8"/>
<evidence type="ECO:0000313" key="3">
    <source>
        <dbReference type="Proteomes" id="UP000598775"/>
    </source>
</evidence>
<evidence type="ECO:0000313" key="2">
    <source>
        <dbReference type="EMBL" id="GGF15299.1"/>
    </source>
</evidence>
<organism evidence="2 3">
    <name type="scientific">Subtercola lobariae</name>
    <dbReference type="NCBI Taxonomy" id="1588641"/>
    <lineage>
        <taxon>Bacteria</taxon>
        <taxon>Bacillati</taxon>
        <taxon>Actinomycetota</taxon>
        <taxon>Actinomycetes</taxon>
        <taxon>Micrococcales</taxon>
        <taxon>Microbacteriaceae</taxon>
        <taxon>Subtercola</taxon>
    </lineage>
</organism>